<reference evidence="1" key="1">
    <citation type="submission" date="2022-07" db="EMBL/GenBank/DDBJ databases">
        <title>Genome Sequence of Leucocoprinus birnbaumii.</title>
        <authorList>
            <person name="Buettner E."/>
        </authorList>
    </citation>
    <scope>NUCLEOTIDE SEQUENCE</scope>
    <source>
        <strain evidence="1">VT141</strain>
    </source>
</reference>
<evidence type="ECO:0000313" key="1">
    <source>
        <dbReference type="EMBL" id="KAJ3576412.1"/>
    </source>
</evidence>
<protein>
    <submittedName>
        <fullName evidence="1">Uncharacterized protein</fullName>
    </submittedName>
</protein>
<keyword evidence="2" id="KW-1185">Reference proteome</keyword>
<comment type="caution">
    <text evidence="1">The sequence shown here is derived from an EMBL/GenBank/DDBJ whole genome shotgun (WGS) entry which is preliminary data.</text>
</comment>
<sequence length="154" mass="16919">MGSPPQFSTSLEPAISGEDIYWSQQDSDSDLQAAFNNHLQVNQPGPNDHLFSYEHKGHHQPLTKQVSIIIITTAARAAGLPPRKGHGICIGSTLEYLLQGVPFEAMKAKGRWGSDAFLGYPTHHTQVLALYIQAKPELHAAFLQITILSHCSQH</sequence>
<proteinExistence type="predicted"/>
<evidence type="ECO:0000313" key="2">
    <source>
        <dbReference type="Proteomes" id="UP001213000"/>
    </source>
</evidence>
<dbReference type="Proteomes" id="UP001213000">
    <property type="component" value="Unassembled WGS sequence"/>
</dbReference>
<accession>A0AAD5W4A8</accession>
<name>A0AAD5W4A8_9AGAR</name>
<gene>
    <name evidence="1" type="ORF">NP233_g452</name>
</gene>
<organism evidence="1 2">
    <name type="scientific">Leucocoprinus birnbaumii</name>
    <dbReference type="NCBI Taxonomy" id="56174"/>
    <lineage>
        <taxon>Eukaryota</taxon>
        <taxon>Fungi</taxon>
        <taxon>Dikarya</taxon>
        <taxon>Basidiomycota</taxon>
        <taxon>Agaricomycotina</taxon>
        <taxon>Agaricomycetes</taxon>
        <taxon>Agaricomycetidae</taxon>
        <taxon>Agaricales</taxon>
        <taxon>Agaricineae</taxon>
        <taxon>Agaricaceae</taxon>
        <taxon>Leucocoprinus</taxon>
    </lineage>
</organism>
<dbReference type="AlphaFoldDB" id="A0AAD5W4A8"/>
<dbReference type="EMBL" id="JANIEX010000012">
    <property type="protein sequence ID" value="KAJ3576412.1"/>
    <property type="molecule type" value="Genomic_DNA"/>
</dbReference>